<evidence type="ECO:0000256" key="3">
    <source>
        <dbReference type="ARBA" id="ARBA00022692"/>
    </source>
</evidence>
<feature type="coiled-coil region" evidence="6">
    <location>
        <begin position="82"/>
        <end position="146"/>
    </location>
</feature>
<dbReference type="OrthoDB" id="9775513at2"/>
<dbReference type="PANTHER" id="PTHR30367:SF1">
    <property type="entry name" value="MULTIDRUG RESISTANCE PROTEIN MDTN"/>
    <property type="match status" value="1"/>
</dbReference>
<dbReference type="Gene3D" id="2.40.50.100">
    <property type="match status" value="1"/>
</dbReference>
<protein>
    <submittedName>
        <fullName evidence="11">HlyD family secretion protein</fullName>
    </submittedName>
</protein>
<dbReference type="Pfam" id="PF25963">
    <property type="entry name" value="Beta-barrel_AAEA"/>
    <property type="match status" value="1"/>
</dbReference>
<dbReference type="AlphaFoldDB" id="A0A1J0EAK3"/>
<keyword evidence="5 7" id="KW-0472">Membrane</keyword>
<dbReference type="RefSeq" id="WP_042845314.1">
    <property type="nucleotide sequence ID" value="NZ_ABEXNG020000087.1"/>
</dbReference>
<sequence>MNIKKYLLIIISVFIIISSIYLLWNHYALSPWTRDGRVRAEINQVTAEVSGKIEQLMVIDNQEVKQGELLLIVDPTDYEIKLRQSELELNDLVVQYNFAKNQLARRTKLSQVAISKEELDDARARQESLAKKIELAKVKIEKAKLDLSRTQIHSPVNGFITNLNLRSGNYINAGSPLFAIVDKDSFYVIAYLEETKMTNVVVGDSASIKLYSNNHELKGKVQSIGRAIDDNNSTTGSLLLENIQPNYPWVRLAQRVPIKISLNGTQGVTLIPGTTCTVFIED</sequence>
<keyword evidence="3 7" id="KW-0812">Transmembrane</keyword>
<dbReference type="GO" id="GO:0016020">
    <property type="term" value="C:membrane"/>
    <property type="evidence" value="ECO:0007669"/>
    <property type="project" value="InterPro"/>
</dbReference>
<dbReference type="GO" id="GO:0022857">
    <property type="term" value="F:transmembrane transporter activity"/>
    <property type="evidence" value="ECO:0007669"/>
    <property type="project" value="InterPro"/>
</dbReference>
<dbReference type="InterPro" id="IPR006143">
    <property type="entry name" value="RND_pump_MFP"/>
</dbReference>
<dbReference type="Proteomes" id="UP000824410">
    <property type="component" value="Unassembled WGS sequence"/>
</dbReference>
<dbReference type="InterPro" id="IPR058624">
    <property type="entry name" value="MdtA-like_HH"/>
</dbReference>
<evidence type="ECO:0000259" key="9">
    <source>
        <dbReference type="Pfam" id="PF25917"/>
    </source>
</evidence>
<name>A0A1J0EAK3_PRORE</name>
<evidence type="ECO:0000256" key="1">
    <source>
        <dbReference type="ARBA" id="ARBA00004167"/>
    </source>
</evidence>
<dbReference type="Pfam" id="PF25876">
    <property type="entry name" value="HH_MFP_RND"/>
    <property type="match status" value="1"/>
</dbReference>
<evidence type="ECO:0000259" key="8">
    <source>
        <dbReference type="Pfam" id="PF25876"/>
    </source>
</evidence>
<evidence type="ECO:0000313" key="12">
    <source>
        <dbReference type="Proteomes" id="UP000824410"/>
    </source>
</evidence>
<dbReference type="Gene3D" id="2.40.30.170">
    <property type="match status" value="1"/>
</dbReference>
<dbReference type="NCBIfam" id="TIGR01730">
    <property type="entry name" value="RND_mfp"/>
    <property type="match status" value="1"/>
</dbReference>
<evidence type="ECO:0000256" key="4">
    <source>
        <dbReference type="ARBA" id="ARBA00022989"/>
    </source>
</evidence>
<comment type="subcellular location">
    <subcellularLocation>
        <location evidence="1">Membrane</location>
        <topology evidence="1">Single-pass membrane protein</topology>
    </subcellularLocation>
</comment>
<organism evidence="11 12">
    <name type="scientific">Providencia rettgeri</name>
    <dbReference type="NCBI Taxonomy" id="587"/>
    <lineage>
        <taxon>Bacteria</taxon>
        <taxon>Pseudomonadati</taxon>
        <taxon>Pseudomonadota</taxon>
        <taxon>Gammaproteobacteria</taxon>
        <taxon>Enterobacterales</taxon>
        <taxon>Morganellaceae</taxon>
        <taxon>Providencia</taxon>
    </lineage>
</organism>
<comment type="caution">
    <text evidence="11">The sequence shown here is derived from an EMBL/GenBank/DDBJ whole genome shotgun (WGS) entry which is preliminary data.</text>
</comment>
<feature type="domain" description="p-hydroxybenzoic acid efflux pump subunit AaeA-like beta-barrel" evidence="10">
    <location>
        <begin position="185"/>
        <end position="280"/>
    </location>
</feature>
<dbReference type="PANTHER" id="PTHR30367">
    <property type="entry name" value="P-HYDROXYBENZOIC ACID EFFLUX PUMP SUBUNIT AAEA-RELATED"/>
    <property type="match status" value="1"/>
</dbReference>
<feature type="domain" description="Multidrug resistance protein MdtA-like alpha-helical hairpin" evidence="8">
    <location>
        <begin position="97"/>
        <end position="148"/>
    </location>
</feature>
<dbReference type="KEGG" id="prg:RB151_031860"/>
<dbReference type="InterPro" id="IPR058625">
    <property type="entry name" value="MdtA-like_BSH"/>
</dbReference>
<keyword evidence="4 7" id="KW-1133">Transmembrane helix</keyword>
<dbReference type="EMBL" id="SHDO01000020">
    <property type="protein sequence ID" value="MBX6981858.1"/>
    <property type="molecule type" value="Genomic_DNA"/>
</dbReference>
<gene>
    <name evidence="11" type="ORF">EX242_16580</name>
</gene>
<evidence type="ECO:0000256" key="6">
    <source>
        <dbReference type="SAM" id="Coils"/>
    </source>
</evidence>
<evidence type="ECO:0000256" key="2">
    <source>
        <dbReference type="ARBA" id="ARBA00009477"/>
    </source>
</evidence>
<dbReference type="InterPro" id="IPR050393">
    <property type="entry name" value="MFP_Efflux_Pump"/>
</dbReference>
<dbReference type="Gene3D" id="1.10.287.470">
    <property type="entry name" value="Helix hairpin bin"/>
    <property type="match status" value="1"/>
</dbReference>
<dbReference type="InterPro" id="IPR058634">
    <property type="entry name" value="AaeA-lik-b-barrel"/>
</dbReference>
<evidence type="ECO:0000256" key="7">
    <source>
        <dbReference type="SAM" id="Phobius"/>
    </source>
</evidence>
<proteinExistence type="inferred from homology"/>
<dbReference type="Pfam" id="PF25917">
    <property type="entry name" value="BSH_RND"/>
    <property type="match status" value="1"/>
</dbReference>
<dbReference type="SUPFAM" id="SSF111369">
    <property type="entry name" value="HlyD-like secretion proteins"/>
    <property type="match status" value="1"/>
</dbReference>
<feature type="transmembrane region" description="Helical" evidence="7">
    <location>
        <begin position="6"/>
        <end position="24"/>
    </location>
</feature>
<feature type="domain" description="Multidrug resistance protein MdtA-like barrel-sandwich hybrid" evidence="9">
    <location>
        <begin position="44"/>
        <end position="182"/>
    </location>
</feature>
<evidence type="ECO:0000259" key="10">
    <source>
        <dbReference type="Pfam" id="PF25963"/>
    </source>
</evidence>
<evidence type="ECO:0000256" key="5">
    <source>
        <dbReference type="ARBA" id="ARBA00023136"/>
    </source>
</evidence>
<comment type="similarity">
    <text evidence="2">Belongs to the membrane fusion protein (MFP) (TC 8.A.1) family.</text>
</comment>
<reference evidence="11" key="1">
    <citation type="submission" date="2019-02" db="EMBL/GenBank/DDBJ databases">
        <title>Genomic characterization of isolates from hospital effluents in KZN, South Africa.</title>
        <authorList>
            <person name="Ntshobeni N."/>
            <person name="Allam M."/>
            <person name="Ismail A."/>
            <person name="Amoako D."/>
            <person name="Essack S."/>
            <person name="Chenia H."/>
        </authorList>
    </citation>
    <scope>NUCLEOTIDE SEQUENCE</scope>
    <source>
        <strain evidence="11">AFE97_S1</strain>
    </source>
</reference>
<accession>A0A1J0EAK3</accession>
<keyword evidence="6" id="KW-0175">Coiled coil</keyword>
<evidence type="ECO:0000313" key="11">
    <source>
        <dbReference type="EMBL" id="MBX6981858.1"/>
    </source>
</evidence>